<keyword evidence="1 6" id="KW-0479">Metal-binding</keyword>
<feature type="region of interest" description="Disordered" evidence="7">
    <location>
        <begin position="130"/>
        <end position="169"/>
    </location>
</feature>
<dbReference type="AlphaFoldDB" id="A0A1I7ZD16"/>
<keyword evidence="3 6" id="KW-0863">Zinc-finger</keyword>
<evidence type="ECO:0000256" key="6">
    <source>
        <dbReference type="PROSITE-ProRule" id="PRU00723"/>
    </source>
</evidence>
<evidence type="ECO:0000256" key="3">
    <source>
        <dbReference type="ARBA" id="ARBA00022771"/>
    </source>
</evidence>
<proteinExistence type="predicted"/>
<evidence type="ECO:0000256" key="2">
    <source>
        <dbReference type="ARBA" id="ARBA00022737"/>
    </source>
</evidence>
<dbReference type="InterPro" id="IPR009145">
    <property type="entry name" value="U2AF_small"/>
</dbReference>
<accession>A0A1I7ZD16</accession>
<dbReference type="InterPro" id="IPR035979">
    <property type="entry name" value="RBD_domain_sf"/>
</dbReference>
<keyword evidence="10" id="KW-1185">Reference proteome</keyword>
<evidence type="ECO:0000256" key="7">
    <source>
        <dbReference type="SAM" id="MobiDB-lite"/>
    </source>
</evidence>
<dbReference type="Pfam" id="PF00642">
    <property type="entry name" value="zf-CCCH"/>
    <property type="match status" value="1"/>
</dbReference>
<dbReference type="GO" id="GO:0008270">
    <property type="term" value="F:zinc ion binding"/>
    <property type="evidence" value="ECO:0007669"/>
    <property type="project" value="UniProtKB-KW"/>
</dbReference>
<evidence type="ECO:0000313" key="11">
    <source>
        <dbReference type="WBParaSite" id="L893_g25129.t1"/>
    </source>
</evidence>
<dbReference type="SUPFAM" id="SSF54928">
    <property type="entry name" value="RNA-binding domain, RBD"/>
    <property type="match status" value="1"/>
</dbReference>
<evidence type="ECO:0000256" key="5">
    <source>
        <dbReference type="PROSITE-ProRule" id="PRU00176"/>
    </source>
</evidence>
<evidence type="ECO:0000259" key="9">
    <source>
        <dbReference type="PROSITE" id="PS50103"/>
    </source>
</evidence>
<feature type="domain" description="C3H1-type" evidence="9">
    <location>
        <begin position="90"/>
        <end position="117"/>
    </location>
</feature>
<dbReference type="WBParaSite" id="L893_g25129.t1">
    <property type="protein sequence ID" value="L893_g25129.t1"/>
    <property type="gene ID" value="L893_g25129"/>
</dbReference>
<organism evidence="10 11">
    <name type="scientific">Steinernema glaseri</name>
    <dbReference type="NCBI Taxonomy" id="37863"/>
    <lineage>
        <taxon>Eukaryota</taxon>
        <taxon>Metazoa</taxon>
        <taxon>Ecdysozoa</taxon>
        <taxon>Nematoda</taxon>
        <taxon>Chromadorea</taxon>
        <taxon>Rhabditida</taxon>
        <taxon>Tylenchina</taxon>
        <taxon>Panagrolaimomorpha</taxon>
        <taxon>Strongyloidoidea</taxon>
        <taxon>Steinernematidae</taxon>
        <taxon>Steinernema</taxon>
    </lineage>
</organism>
<feature type="region of interest" description="Disordered" evidence="7">
    <location>
        <begin position="201"/>
        <end position="238"/>
    </location>
</feature>
<dbReference type="InterPro" id="IPR000571">
    <property type="entry name" value="Znf_CCCH"/>
</dbReference>
<dbReference type="PROSITE" id="PS50102">
    <property type="entry name" value="RRM"/>
    <property type="match status" value="1"/>
</dbReference>
<name>A0A1I7ZD16_9BILA</name>
<keyword evidence="5" id="KW-0694">RNA-binding</keyword>
<dbReference type="Gene3D" id="3.30.70.330">
    <property type="match status" value="1"/>
</dbReference>
<dbReference type="PANTHER" id="PTHR12620">
    <property type="entry name" value="U2 SNRNP AUXILIARY FACTOR, SMALL SUBUNIT"/>
    <property type="match status" value="1"/>
</dbReference>
<evidence type="ECO:0000259" key="8">
    <source>
        <dbReference type="PROSITE" id="PS50102"/>
    </source>
</evidence>
<feature type="compositionally biased region" description="Acidic residues" evidence="7">
    <location>
        <begin position="145"/>
        <end position="154"/>
    </location>
</feature>
<feature type="domain" description="RRM" evidence="8">
    <location>
        <begin position="9"/>
        <end position="88"/>
    </location>
</feature>
<evidence type="ECO:0000313" key="10">
    <source>
        <dbReference type="Proteomes" id="UP000095287"/>
    </source>
</evidence>
<dbReference type="Proteomes" id="UP000095287">
    <property type="component" value="Unplaced"/>
</dbReference>
<dbReference type="InterPro" id="IPR000504">
    <property type="entry name" value="RRM_dom"/>
</dbReference>
<evidence type="ECO:0000256" key="4">
    <source>
        <dbReference type="ARBA" id="ARBA00022833"/>
    </source>
</evidence>
<dbReference type="GO" id="GO:0003723">
    <property type="term" value="F:RNA binding"/>
    <property type="evidence" value="ECO:0007669"/>
    <property type="project" value="UniProtKB-UniRule"/>
</dbReference>
<feature type="compositionally biased region" description="Acidic residues" evidence="7">
    <location>
        <begin position="226"/>
        <end position="237"/>
    </location>
</feature>
<keyword evidence="4 6" id="KW-0862">Zinc</keyword>
<dbReference type="PRINTS" id="PR01848">
    <property type="entry name" value="U2AUXFACTOR"/>
</dbReference>
<feature type="zinc finger region" description="C3H1-type" evidence="6">
    <location>
        <begin position="90"/>
        <end position="117"/>
    </location>
</feature>
<feature type="region of interest" description="Disordered" evidence="7">
    <location>
        <begin position="177"/>
        <end position="196"/>
    </location>
</feature>
<dbReference type="GO" id="GO:0000398">
    <property type="term" value="P:mRNA splicing, via spliceosome"/>
    <property type="evidence" value="ECO:0007669"/>
    <property type="project" value="InterPro"/>
</dbReference>
<feature type="compositionally biased region" description="Low complexity" evidence="7">
    <location>
        <begin position="155"/>
        <end position="169"/>
    </location>
</feature>
<keyword evidence="2" id="KW-0677">Repeat</keyword>
<dbReference type="InterPro" id="IPR012677">
    <property type="entry name" value="Nucleotide-bd_a/b_plait_sf"/>
</dbReference>
<protein>
    <submittedName>
        <fullName evidence="11">C3H1-type domain-containing protein</fullName>
    </submittedName>
</protein>
<sequence>MQCPTSYCNIEFECSPEEFEAFFYEVFTEIERKYGRVEELKVCENIAEHLIGNVYIKFDSCSVARRAVDDLNRRWFARQPIYAELSPVADFRDACCRQHESGECTRGGFCNFMHVKQPGPRLLGRIHEERLARKRRRHSSSSSDSPEEESDSDFDSSSISSSSSAFSARSDLCDGLPKNYRQESSSSSEADFDSDVSAWDRAESPAAAEDTDSVTPRAFRPLPQESSDDDGMSDSELEMLRRRKQKLRRQRWEELRDELLASLWSEDRERNFVFSLL</sequence>
<dbReference type="PROSITE" id="PS50103">
    <property type="entry name" value="ZF_C3H1"/>
    <property type="match status" value="1"/>
</dbReference>
<dbReference type="GO" id="GO:0089701">
    <property type="term" value="C:U2AF complex"/>
    <property type="evidence" value="ECO:0007669"/>
    <property type="project" value="InterPro"/>
</dbReference>
<reference evidence="11" key="1">
    <citation type="submission" date="2016-11" db="UniProtKB">
        <authorList>
            <consortium name="WormBaseParasite"/>
        </authorList>
    </citation>
    <scope>IDENTIFICATION</scope>
</reference>
<evidence type="ECO:0000256" key="1">
    <source>
        <dbReference type="ARBA" id="ARBA00022723"/>
    </source>
</evidence>